<dbReference type="Proteomes" id="UP001596004">
    <property type="component" value="Unassembled WGS sequence"/>
</dbReference>
<name>A0ABV9CGH9_9ACTN</name>
<keyword evidence="2" id="KW-1185">Reference proteome</keyword>
<reference evidence="2" key="1">
    <citation type="journal article" date="2019" name="Int. J. Syst. Evol. Microbiol.">
        <title>The Global Catalogue of Microorganisms (GCM) 10K type strain sequencing project: providing services to taxonomists for standard genome sequencing and annotation.</title>
        <authorList>
            <consortium name="The Broad Institute Genomics Platform"/>
            <consortium name="The Broad Institute Genome Sequencing Center for Infectious Disease"/>
            <person name="Wu L."/>
            <person name="Ma J."/>
        </authorList>
    </citation>
    <scope>NUCLEOTIDE SEQUENCE [LARGE SCALE GENOMIC DNA]</scope>
    <source>
        <strain evidence="2">CGMCC 4.7132</strain>
    </source>
</reference>
<accession>A0ABV9CGH9</accession>
<evidence type="ECO:0000313" key="2">
    <source>
        <dbReference type="Proteomes" id="UP001596004"/>
    </source>
</evidence>
<proteinExistence type="predicted"/>
<dbReference type="RefSeq" id="WP_380840455.1">
    <property type="nucleotide sequence ID" value="NZ_JBHSFP010000007.1"/>
</dbReference>
<protein>
    <recommendedName>
        <fullName evidence="3">DUF4237 domain-containing protein</fullName>
    </recommendedName>
</protein>
<sequence>MDSRGVAGERSVPVERLLVDQKDVPAAIIDGYALAIRKPDVSQPPFPQEWYGMEGYGQRTWSDQRQWLLSQRAYRFMTPSDAGKEYQASPYGRTFHLADGMEVTTIPFSGAGQGADEAVVFCAGRQKAARPVEQCPQWGFRGRYGRYIVDLAFRADTDMGHPQLKAADFTELVRAVDAHAREVLHG</sequence>
<comment type="caution">
    <text evidence="1">The sequence shown here is derived from an EMBL/GenBank/DDBJ whole genome shotgun (WGS) entry which is preliminary data.</text>
</comment>
<evidence type="ECO:0008006" key="3">
    <source>
        <dbReference type="Google" id="ProtNLM"/>
    </source>
</evidence>
<dbReference type="EMBL" id="JBHSFP010000007">
    <property type="protein sequence ID" value="MFC4531782.1"/>
    <property type="molecule type" value="Genomic_DNA"/>
</dbReference>
<evidence type="ECO:0000313" key="1">
    <source>
        <dbReference type="EMBL" id="MFC4531782.1"/>
    </source>
</evidence>
<organism evidence="1 2">
    <name type="scientific">Sphaerisporangium dianthi</name>
    <dbReference type="NCBI Taxonomy" id="1436120"/>
    <lineage>
        <taxon>Bacteria</taxon>
        <taxon>Bacillati</taxon>
        <taxon>Actinomycetota</taxon>
        <taxon>Actinomycetes</taxon>
        <taxon>Streptosporangiales</taxon>
        <taxon>Streptosporangiaceae</taxon>
        <taxon>Sphaerisporangium</taxon>
    </lineage>
</organism>
<gene>
    <name evidence="1" type="ORF">ACFO60_13480</name>
</gene>